<dbReference type="AlphaFoldDB" id="A0A6C0AYY2"/>
<sequence>MSLYPKIHDQSILLDNDCKRLLKRTSRQKIIDEVMHKLSENNKKNKSNIDKIDYYEIELDNDDINYYENDNKSTNDNKSLYEIVLCILGCNIK</sequence>
<evidence type="ECO:0000313" key="1">
    <source>
        <dbReference type="EMBL" id="QHS84736.1"/>
    </source>
</evidence>
<protein>
    <submittedName>
        <fullName evidence="1">Uncharacterized protein</fullName>
    </submittedName>
</protein>
<accession>A0A6C0AYY2</accession>
<proteinExistence type="predicted"/>
<dbReference type="EMBL" id="MN738812">
    <property type="protein sequence ID" value="QHS84736.1"/>
    <property type="molecule type" value="Genomic_DNA"/>
</dbReference>
<name>A0A6C0AYY2_9ZZZZ</name>
<reference evidence="1" key="1">
    <citation type="journal article" date="2020" name="Nature">
        <title>Giant virus diversity and host interactions through global metagenomics.</title>
        <authorList>
            <person name="Schulz F."/>
            <person name="Roux S."/>
            <person name="Paez-Espino D."/>
            <person name="Jungbluth S."/>
            <person name="Walsh D.A."/>
            <person name="Denef V.J."/>
            <person name="McMahon K.D."/>
            <person name="Konstantinidis K.T."/>
            <person name="Eloe-Fadrosh E.A."/>
            <person name="Kyrpides N.C."/>
            <person name="Woyke T."/>
        </authorList>
    </citation>
    <scope>NUCLEOTIDE SEQUENCE</scope>
    <source>
        <strain evidence="1">GVMAG-S-ERX556022-25</strain>
    </source>
</reference>
<organism evidence="1">
    <name type="scientific">viral metagenome</name>
    <dbReference type="NCBI Taxonomy" id="1070528"/>
    <lineage>
        <taxon>unclassified sequences</taxon>
        <taxon>metagenomes</taxon>
        <taxon>organismal metagenomes</taxon>
    </lineage>
</organism>